<protein>
    <submittedName>
        <fullName evidence="2">Uncharacterized protein</fullName>
    </submittedName>
</protein>
<gene>
    <name evidence="2" type="ORF">BN9_124750</name>
</gene>
<proteinExistence type="predicted"/>
<feature type="signal peptide" evidence="1">
    <location>
        <begin position="1"/>
        <end position="28"/>
    </location>
</feature>
<organism evidence="2 3">
    <name type="scientific">Albugo candida</name>
    <dbReference type="NCBI Taxonomy" id="65357"/>
    <lineage>
        <taxon>Eukaryota</taxon>
        <taxon>Sar</taxon>
        <taxon>Stramenopiles</taxon>
        <taxon>Oomycota</taxon>
        <taxon>Peronosporomycetes</taxon>
        <taxon>Albuginales</taxon>
        <taxon>Albuginaceae</taxon>
        <taxon>Albugo</taxon>
    </lineage>
</organism>
<comment type="caution">
    <text evidence="2">The sequence shown here is derived from an EMBL/GenBank/DDBJ whole genome shotgun (WGS) entry which is preliminary data.</text>
</comment>
<dbReference type="Proteomes" id="UP000053237">
    <property type="component" value="Unassembled WGS sequence"/>
</dbReference>
<sequence length="384" mass="45579">MLHVSIRNFSSFVFLLLLSSWQHRLGYSEIVNLYDDTDPSEDNLKLISDTEHIENVKKGLKAIFDANEVLVEQRFPVIKEHFRSYAEYWLEFYEVRVNYKPSKIEAQPSYYLAWHDFSHERFEPDELLTLCLELKVRALSFTDETRNALDNPTYQPEPFEVHALEAKLSNPDTARFQFPHLRCNDAQNESILLRLRVYLLRFRIKKNYPNCVINPRKNVLEELENFSIIENVKGGLNKVFQHRGVVEMQRIRTIEKDIKTYVRYWLEYHDWRYSFNVKQYRPVPHVNHDDEANAFLRHRRECLVLKLRALLYTEEVQMALSDSNHMPRSFKNIQMEYNPPSKQYAGGLLILLKDYYTEPITGGPSDSCKYFADPDFDVVPPKPQ</sequence>
<keyword evidence="1" id="KW-0732">Signal</keyword>
<keyword evidence="3" id="KW-1185">Reference proteome</keyword>
<evidence type="ECO:0000313" key="2">
    <source>
        <dbReference type="EMBL" id="CCI11163.1"/>
    </source>
</evidence>
<dbReference type="EMBL" id="CAIX01000575">
    <property type="protein sequence ID" value="CCI11163.1"/>
    <property type="molecule type" value="Genomic_DNA"/>
</dbReference>
<dbReference type="InParanoid" id="A0A024FVH0"/>
<dbReference type="AlphaFoldDB" id="A0A024FVH0"/>
<evidence type="ECO:0000313" key="3">
    <source>
        <dbReference type="Proteomes" id="UP000053237"/>
    </source>
</evidence>
<accession>A0A024FVH0</accession>
<evidence type="ECO:0000256" key="1">
    <source>
        <dbReference type="SAM" id="SignalP"/>
    </source>
</evidence>
<feature type="chain" id="PRO_5001531927" evidence="1">
    <location>
        <begin position="29"/>
        <end position="384"/>
    </location>
</feature>
<name>A0A024FVH0_9STRA</name>
<reference evidence="2 3" key="1">
    <citation type="submission" date="2012-05" db="EMBL/GenBank/DDBJ databases">
        <title>Recombination and specialization in a pathogen metapopulation.</title>
        <authorList>
            <person name="Gardiner A."/>
            <person name="Kemen E."/>
            <person name="Schultz-Larsen T."/>
            <person name="MacLean D."/>
            <person name="Van Oosterhout C."/>
            <person name="Jones J.D.G."/>
        </authorList>
    </citation>
    <scope>NUCLEOTIDE SEQUENCE [LARGE SCALE GENOMIC DNA]</scope>
    <source>
        <strain evidence="2 3">Ac Nc2</strain>
    </source>
</reference>